<dbReference type="Pfam" id="PF12670">
    <property type="entry name" value="DUF3792"/>
    <property type="match status" value="1"/>
</dbReference>
<protein>
    <submittedName>
        <fullName evidence="2">TIGR04086 family membrane protein</fullName>
    </submittedName>
</protein>
<keyword evidence="1" id="KW-1133">Transmembrane helix</keyword>
<dbReference type="AlphaFoldDB" id="A0A9D1PQK7"/>
<reference evidence="2" key="2">
    <citation type="submission" date="2021-04" db="EMBL/GenBank/DDBJ databases">
        <authorList>
            <person name="Gilroy R."/>
        </authorList>
    </citation>
    <scope>NUCLEOTIDE SEQUENCE</scope>
    <source>
        <strain evidence="2">5790</strain>
    </source>
</reference>
<keyword evidence="1" id="KW-0472">Membrane</keyword>
<dbReference type="Proteomes" id="UP000824162">
    <property type="component" value="Unassembled WGS sequence"/>
</dbReference>
<dbReference type="NCBIfam" id="TIGR04086">
    <property type="entry name" value="TIGR04086_membr"/>
    <property type="match status" value="1"/>
</dbReference>
<feature type="transmembrane region" description="Helical" evidence="1">
    <location>
        <begin position="88"/>
        <end position="114"/>
    </location>
</feature>
<feature type="transmembrane region" description="Helical" evidence="1">
    <location>
        <begin position="33"/>
        <end position="54"/>
    </location>
</feature>
<accession>A0A9D1PQK7</accession>
<feature type="transmembrane region" description="Helical" evidence="1">
    <location>
        <begin position="120"/>
        <end position="140"/>
    </location>
</feature>
<evidence type="ECO:0000256" key="1">
    <source>
        <dbReference type="SAM" id="Phobius"/>
    </source>
</evidence>
<evidence type="ECO:0000313" key="2">
    <source>
        <dbReference type="EMBL" id="HIV85437.1"/>
    </source>
</evidence>
<gene>
    <name evidence="2" type="ORF">H9900_01350</name>
</gene>
<comment type="caution">
    <text evidence="2">The sequence shown here is derived from an EMBL/GenBank/DDBJ whole genome shotgun (WGS) entry which is preliminary data.</text>
</comment>
<keyword evidence="1" id="KW-0812">Transmembrane</keyword>
<dbReference type="EMBL" id="DXIJ01000028">
    <property type="protein sequence ID" value="HIV85437.1"/>
    <property type="molecule type" value="Genomic_DNA"/>
</dbReference>
<proteinExistence type="predicted"/>
<dbReference type="InterPro" id="IPR023804">
    <property type="entry name" value="DUF3792_TM"/>
</dbReference>
<name>A0A9D1PQK7_9FIRM</name>
<evidence type="ECO:0000313" key="3">
    <source>
        <dbReference type="Proteomes" id="UP000824162"/>
    </source>
</evidence>
<feature type="transmembrane region" description="Helical" evidence="1">
    <location>
        <begin position="60"/>
        <end position="81"/>
    </location>
</feature>
<organism evidence="2 3">
    <name type="scientific">Candidatus Monoglobus merdigallinarum</name>
    <dbReference type="NCBI Taxonomy" id="2838698"/>
    <lineage>
        <taxon>Bacteria</taxon>
        <taxon>Bacillati</taxon>
        <taxon>Bacillota</taxon>
        <taxon>Clostridia</taxon>
        <taxon>Monoglobales</taxon>
        <taxon>Monoglobaceae</taxon>
        <taxon>Monoglobus</taxon>
    </lineage>
</organism>
<sequence>MAERAVNRKTGARPAAENADASAGIGISVAKGLISGLLAAAAVLFIVSVLAVFYDFSETLINYIIIGVSVVCLFLSGLVSASCAGRNGLILGGLTGAVYTIIIFILRCIVFQNAELSPELIANIAVGGALGALGGIIGINKRSGKRRRRR</sequence>
<reference evidence="2" key="1">
    <citation type="journal article" date="2021" name="PeerJ">
        <title>Extensive microbial diversity within the chicken gut microbiome revealed by metagenomics and culture.</title>
        <authorList>
            <person name="Gilroy R."/>
            <person name="Ravi A."/>
            <person name="Getino M."/>
            <person name="Pursley I."/>
            <person name="Horton D.L."/>
            <person name="Alikhan N.F."/>
            <person name="Baker D."/>
            <person name="Gharbi K."/>
            <person name="Hall N."/>
            <person name="Watson M."/>
            <person name="Adriaenssens E.M."/>
            <person name="Foster-Nyarko E."/>
            <person name="Jarju S."/>
            <person name="Secka A."/>
            <person name="Antonio M."/>
            <person name="Oren A."/>
            <person name="Chaudhuri R.R."/>
            <person name="La Ragione R."/>
            <person name="Hildebrand F."/>
            <person name="Pallen M.J."/>
        </authorList>
    </citation>
    <scope>NUCLEOTIDE SEQUENCE</scope>
    <source>
        <strain evidence="2">5790</strain>
    </source>
</reference>